<keyword evidence="2" id="KW-0560">Oxidoreductase</keyword>
<name>A0A3L9Y390_9RHOB</name>
<accession>A0A3L9Y390</accession>
<dbReference type="Proteomes" id="UP000281343">
    <property type="component" value="Unassembled WGS sequence"/>
</dbReference>
<comment type="similarity">
    <text evidence="1 3">Belongs to the short-chain dehydrogenases/reductases (SDR) family.</text>
</comment>
<dbReference type="PRINTS" id="PR00081">
    <property type="entry name" value="GDHRDH"/>
</dbReference>
<dbReference type="SUPFAM" id="SSF51735">
    <property type="entry name" value="NAD(P)-binding Rossmann-fold domains"/>
    <property type="match status" value="1"/>
</dbReference>
<dbReference type="PROSITE" id="PS00061">
    <property type="entry name" value="ADH_SHORT"/>
    <property type="match status" value="1"/>
</dbReference>
<dbReference type="PANTHER" id="PTHR43658:SF8">
    <property type="entry name" value="17-BETA-HYDROXYSTEROID DEHYDROGENASE 14-RELATED"/>
    <property type="match status" value="1"/>
</dbReference>
<evidence type="ECO:0000256" key="1">
    <source>
        <dbReference type="ARBA" id="ARBA00006484"/>
    </source>
</evidence>
<dbReference type="RefSeq" id="WP_121898051.1">
    <property type="nucleotide sequence ID" value="NZ_RCNT01000005.1"/>
</dbReference>
<dbReference type="FunFam" id="3.40.50.720:FF:000215">
    <property type="entry name" value="3-hydroxyacyl-CoA dehydrogenase type-2"/>
    <property type="match status" value="1"/>
</dbReference>
<dbReference type="InterPro" id="IPR002347">
    <property type="entry name" value="SDR_fam"/>
</dbReference>
<gene>
    <name evidence="4" type="ORF">D9R08_10710</name>
</gene>
<sequence>MEISTAKVIVTGGASGLGEACVRHLAGQGAQVTIFDLEAARGSSVAGELSGVRFAEVDVTEDAATANAVAEAAEAMGGLTAAINCAGVATGAKTVGRDGPHPLDRFQRMIDINLVGAFNVLRLAAAEMARNTPNDDGERGVIVNTASVAAFEGQKGQAAYAASKAGVAGMSLPVARDLASLGIRCCAIAPGIFHTPMLEGLGQDIMDSLAADVIFPKRLGRPEEFARLAAFILTCPYLNGETIRLDGALRMPA</sequence>
<dbReference type="Gene3D" id="3.40.50.720">
    <property type="entry name" value="NAD(P)-binding Rossmann-like Domain"/>
    <property type="match status" value="1"/>
</dbReference>
<dbReference type="OrthoDB" id="9795647at2"/>
<dbReference type="PRINTS" id="PR00080">
    <property type="entry name" value="SDRFAMILY"/>
</dbReference>
<organism evidence="4 5">
    <name type="scientific">Rhodophyticola porphyridii</name>
    <dbReference type="NCBI Taxonomy" id="1852017"/>
    <lineage>
        <taxon>Bacteria</taxon>
        <taxon>Pseudomonadati</taxon>
        <taxon>Pseudomonadota</taxon>
        <taxon>Alphaproteobacteria</taxon>
        <taxon>Rhodobacterales</taxon>
        <taxon>Roseobacteraceae</taxon>
        <taxon>Rhodophyticola</taxon>
    </lineage>
</organism>
<evidence type="ECO:0000256" key="3">
    <source>
        <dbReference type="RuleBase" id="RU000363"/>
    </source>
</evidence>
<dbReference type="InterPro" id="IPR036291">
    <property type="entry name" value="NAD(P)-bd_dom_sf"/>
</dbReference>
<evidence type="ECO:0000313" key="5">
    <source>
        <dbReference type="Proteomes" id="UP000281343"/>
    </source>
</evidence>
<reference evidence="4 5" key="1">
    <citation type="submission" date="2018-10" db="EMBL/GenBank/DDBJ databases">
        <authorList>
            <person name="Jung H.S."/>
            <person name="Jeon C.O."/>
        </authorList>
    </citation>
    <scope>NUCLEOTIDE SEQUENCE [LARGE SCALE GENOMIC DNA]</scope>
    <source>
        <strain evidence="4 5">MA-7-27</strain>
    </source>
</reference>
<comment type="caution">
    <text evidence="4">The sequence shown here is derived from an EMBL/GenBank/DDBJ whole genome shotgun (WGS) entry which is preliminary data.</text>
</comment>
<keyword evidence="5" id="KW-1185">Reference proteome</keyword>
<dbReference type="EMBL" id="RCNT01000005">
    <property type="protein sequence ID" value="RMA41945.1"/>
    <property type="molecule type" value="Genomic_DNA"/>
</dbReference>
<protein>
    <submittedName>
        <fullName evidence="4">SDR family NAD(P)-dependent oxidoreductase</fullName>
    </submittedName>
</protein>
<dbReference type="InterPro" id="IPR020904">
    <property type="entry name" value="Sc_DH/Rdtase_CS"/>
</dbReference>
<dbReference type="AlphaFoldDB" id="A0A3L9Y390"/>
<evidence type="ECO:0000256" key="2">
    <source>
        <dbReference type="ARBA" id="ARBA00023002"/>
    </source>
</evidence>
<proteinExistence type="inferred from homology"/>
<evidence type="ECO:0000313" key="4">
    <source>
        <dbReference type="EMBL" id="RMA41945.1"/>
    </source>
</evidence>
<dbReference type="PANTHER" id="PTHR43658">
    <property type="entry name" value="SHORT-CHAIN DEHYDROGENASE/REDUCTASE"/>
    <property type="match status" value="1"/>
</dbReference>
<dbReference type="GO" id="GO:0016491">
    <property type="term" value="F:oxidoreductase activity"/>
    <property type="evidence" value="ECO:0007669"/>
    <property type="project" value="UniProtKB-KW"/>
</dbReference>
<dbReference type="Pfam" id="PF00106">
    <property type="entry name" value="adh_short"/>
    <property type="match status" value="1"/>
</dbReference>